<keyword evidence="1" id="KW-0812">Transmembrane</keyword>
<proteinExistence type="predicted"/>
<organism evidence="2 3">
    <name type="scientific">Candidatus Cohnella colombiensis</name>
    <dbReference type="NCBI Taxonomy" id="3121368"/>
    <lineage>
        <taxon>Bacteria</taxon>
        <taxon>Bacillati</taxon>
        <taxon>Bacillota</taxon>
        <taxon>Bacilli</taxon>
        <taxon>Bacillales</taxon>
        <taxon>Paenibacillaceae</taxon>
        <taxon>Cohnella</taxon>
    </lineage>
</organism>
<dbReference type="EMBL" id="CP119317">
    <property type="protein sequence ID" value="WEK54461.1"/>
    <property type="molecule type" value="Genomic_DNA"/>
</dbReference>
<reference evidence="2" key="1">
    <citation type="submission" date="2023-03" db="EMBL/GenBank/DDBJ databases">
        <title>Andean soil-derived lignocellulolytic bacterial consortium as a source of novel taxa and putative plastic-active enzymes.</title>
        <authorList>
            <person name="Diaz-Garcia L."/>
            <person name="Chuvochina M."/>
            <person name="Feuerriegel G."/>
            <person name="Bunk B."/>
            <person name="Sproer C."/>
            <person name="Streit W.R."/>
            <person name="Rodriguez L.M."/>
            <person name="Overmann J."/>
            <person name="Jimenez D.J."/>
        </authorList>
    </citation>
    <scope>NUCLEOTIDE SEQUENCE</scope>
    <source>
        <strain evidence="2">MAG 2441</strain>
    </source>
</reference>
<evidence type="ECO:0000313" key="2">
    <source>
        <dbReference type="EMBL" id="WEK54461.1"/>
    </source>
</evidence>
<gene>
    <name evidence="2" type="ORF">P0Y55_18315</name>
</gene>
<keyword evidence="1" id="KW-1133">Transmembrane helix</keyword>
<protein>
    <submittedName>
        <fullName evidence="2">DUF2306 domain-containing protein</fullName>
    </submittedName>
</protein>
<keyword evidence="1" id="KW-0472">Membrane</keyword>
<feature type="transmembrane region" description="Helical" evidence="1">
    <location>
        <begin position="116"/>
        <end position="137"/>
    </location>
</feature>
<dbReference type="InterPro" id="IPR018750">
    <property type="entry name" value="DUF2306_membrane"/>
</dbReference>
<keyword evidence="3" id="KW-1185">Reference proteome</keyword>
<evidence type="ECO:0000313" key="3">
    <source>
        <dbReference type="Proteomes" id="UP001178662"/>
    </source>
</evidence>
<dbReference type="Proteomes" id="UP001178662">
    <property type="component" value="Chromosome"/>
</dbReference>
<accession>A0AA95EX06</accession>
<sequence>MRVRSSSVRMWTFGILAFLAVAIGMYALILYGSPDRLREQPFTTEKGTLPALWYSVLCAHAISAGLALIIGWLQFVKKIRHRFPNIHRMIGYFYSAFIVIGGITGLYLAFYSNGGWSAHLGFAMLSTLWLYTLYRGINSVVMKRDHVEHGKWMIRNYALSCAAISLRLYTGASAGLLGLMDTNETFVVIAWLCWVPNLFIAELINSKHKRLQRPYNSEIRQ</sequence>
<feature type="transmembrane region" description="Helical" evidence="1">
    <location>
        <begin position="12"/>
        <end position="31"/>
    </location>
</feature>
<feature type="transmembrane region" description="Helical" evidence="1">
    <location>
        <begin position="157"/>
        <end position="180"/>
    </location>
</feature>
<dbReference type="AlphaFoldDB" id="A0AA95EX06"/>
<evidence type="ECO:0000256" key="1">
    <source>
        <dbReference type="SAM" id="Phobius"/>
    </source>
</evidence>
<feature type="transmembrane region" description="Helical" evidence="1">
    <location>
        <begin position="186"/>
        <end position="204"/>
    </location>
</feature>
<name>A0AA95EX06_9BACL</name>
<feature type="transmembrane region" description="Helical" evidence="1">
    <location>
        <begin position="51"/>
        <end position="72"/>
    </location>
</feature>
<dbReference type="Pfam" id="PF10067">
    <property type="entry name" value="DUF2306"/>
    <property type="match status" value="1"/>
</dbReference>
<feature type="transmembrane region" description="Helical" evidence="1">
    <location>
        <begin position="92"/>
        <end position="110"/>
    </location>
</feature>